<dbReference type="EMBL" id="JBBEST010000004">
    <property type="protein sequence ID" value="MFM1347216.1"/>
    <property type="molecule type" value="Genomic_DNA"/>
</dbReference>
<evidence type="ECO:0000313" key="2">
    <source>
        <dbReference type="EMBL" id="MFM1347216.1"/>
    </source>
</evidence>
<dbReference type="Proteomes" id="UP001629523">
    <property type="component" value="Unassembled WGS sequence"/>
</dbReference>
<name>A0ABW9F076_9GAMM</name>
<dbReference type="RefSeq" id="WP_050077331.1">
    <property type="nucleotide sequence ID" value="NZ_CABHYX010000021.1"/>
</dbReference>
<keyword evidence="1" id="KW-0732">Signal</keyword>
<reference evidence="2 3" key="1">
    <citation type="journal article" date="2024" name="Infect. Genet. Evol.">
        <title>Characteristics and comparative genome analysis of Yersinia enterocolitica and related species associated with human infections in Switzerland 2019-2023.</title>
        <authorList>
            <person name="Stevens M.J.A."/>
            <person name="Horlbog J.A."/>
            <person name="Diethelm A."/>
            <person name="Stephan R."/>
            <person name="Nuesch-Inderbinen M."/>
        </authorList>
    </citation>
    <scope>NUCLEOTIDE SEQUENCE [LARGE SCALE GENOMIC DNA]</scope>
    <source>
        <strain evidence="2 3">N20-0302</strain>
    </source>
</reference>
<feature type="signal peptide" evidence="1">
    <location>
        <begin position="1"/>
        <end position="23"/>
    </location>
</feature>
<organism evidence="2 3">
    <name type="scientific">Yersinia proxima</name>
    <dbReference type="NCBI Taxonomy" id="2890316"/>
    <lineage>
        <taxon>Bacteria</taxon>
        <taxon>Pseudomonadati</taxon>
        <taxon>Pseudomonadota</taxon>
        <taxon>Gammaproteobacteria</taxon>
        <taxon>Enterobacterales</taxon>
        <taxon>Yersiniaceae</taxon>
        <taxon>Yersinia</taxon>
    </lineage>
</organism>
<evidence type="ECO:0000313" key="3">
    <source>
        <dbReference type="Proteomes" id="UP001629523"/>
    </source>
</evidence>
<comment type="caution">
    <text evidence="2">The sequence shown here is derived from an EMBL/GenBank/DDBJ whole genome shotgun (WGS) entry which is preliminary data.</text>
</comment>
<accession>A0ABW9F076</accession>
<gene>
    <name evidence="2" type="ORF">WFP14_11675</name>
</gene>
<feature type="chain" id="PRO_5046560355" evidence="1">
    <location>
        <begin position="24"/>
        <end position="78"/>
    </location>
</feature>
<proteinExistence type="predicted"/>
<protein>
    <submittedName>
        <fullName evidence="2">Uncharacterized protein</fullName>
    </submittedName>
</protein>
<evidence type="ECO:0000256" key="1">
    <source>
        <dbReference type="SAM" id="SignalP"/>
    </source>
</evidence>
<sequence length="78" mass="8347">MKKLLLASTIMASFGLFSSASLAVESPLNTELLIPKFNEGIVCFPNGVCMNPGDIGQICCPFSPTVPNIKPDDLVEFN</sequence>
<keyword evidence="3" id="KW-1185">Reference proteome</keyword>